<sequence>MKPKAEAANDEAAAVVDQLLEAAKLADAGDAFGAREILALRLALSPTGETPAPAVATPYDVVLKLGAYKAFSEVSPVLQFAHLTGASTCWTSTSAWASSGRR</sequence>
<accession>K3YB32</accession>
<name>K3YB32_SETIT</name>
<dbReference type="InParanoid" id="K3YB32"/>
<dbReference type="Gramene" id="KQK97493">
    <property type="protein sequence ID" value="KQK97493"/>
    <property type="gene ID" value="SETIT_011426mg"/>
</dbReference>
<dbReference type="HOGENOM" id="CLU_2282357_0_0_1"/>
<dbReference type="EMBL" id="AGNK02004369">
    <property type="status" value="NOT_ANNOTATED_CDS"/>
    <property type="molecule type" value="Genomic_DNA"/>
</dbReference>
<reference evidence="2" key="1">
    <citation type="journal article" date="2012" name="Nat. Biotechnol.">
        <title>Reference genome sequence of the model plant Setaria.</title>
        <authorList>
            <person name="Bennetzen J.L."/>
            <person name="Schmutz J."/>
            <person name="Wang H."/>
            <person name="Percifield R."/>
            <person name="Hawkins J."/>
            <person name="Pontaroli A.C."/>
            <person name="Estep M."/>
            <person name="Feng L."/>
            <person name="Vaughn J.N."/>
            <person name="Grimwood J."/>
            <person name="Jenkins J."/>
            <person name="Barry K."/>
            <person name="Lindquist E."/>
            <person name="Hellsten U."/>
            <person name="Deshpande S."/>
            <person name="Wang X."/>
            <person name="Wu X."/>
            <person name="Mitros T."/>
            <person name="Triplett J."/>
            <person name="Yang X."/>
            <person name="Ye C.Y."/>
            <person name="Mauro-Herrera M."/>
            <person name="Wang L."/>
            <person name="Li P."/>
            <person name="Sharma M."/>
            <person name="Sharma R."/>
            <person name="Ronald P.C."/>
            <person name="Panaud O."/>
            <person name="Kellogg E.A."/>
            <person name="Brutnell T.P."/>
            <person name="Doust A.N."/>
            <person name="Tuskan G.A."/>
            <person name="Rokhsar D."/>
            <person name="Devos K.M."/>
        </authorList>
    </citation>
    <scope>NUCLEOTIDE SEQUENCE [LARGE SCALE GENOMIC DNA]</scope>
    <source>
        <strain evidence="2">cv. Yugu1</strain>
    </source>
</reference>
<protein>
    <submittedName>
        <fullName evidence="1">Uncharacterized protein</fullName>
    </submittedName>
</protein>
<dbReference type="Proteomes" id="UP000004995">
    <property type="component" value="Unassembled WGS sequence"/>
</dbReference>
<evidence type="ECO:0000313" key="2">
    <source>
        <dbReference type="Proteomes" id="UP000004995"/>
    </source>
</evidence>
<organism evidence="1 2">
    <name type="scientific">Setaria italica</name>
    <name type="common">Foxtail millet</name>
    <name type="synonym">Panicum italicum</name>
    <dbReference type="NCBI Taxonomy" id="4555"/>
    <lineage>
        <taxon>Eukaryota</taxon>
        <taxon>Viridiplantae</taxon>
        <taxon>Streptophyta</taxon>
        <taxon>Embryophyta</taxon>
        <taxon>Tracheophyta</taxon>
        <taxon>Spermatophyta</taxon>
        <taxon>Magnoliopsida</taxon>
        <taxon>Liliopsida</taxon>
        <taxon>Poales</taxon>
        <taxon>Poaceae</taxon>
        <taxon>PACMAD clade</taxon>
        <taxon>Panicoideae</taxon>
        <taxon>Panicodae</taxon>
        <taxon>Paniceae</taxon>
        <taxon>Cenchrinae</taxon>
        <taxon>Setaria</taxon>
    </lineage>
</organism>
<keyword evidence="2" id="KW-1185">Reference proteome</keyword>
<proteinExistence type="predicted"/>
<reference evidence="1" key="2">
    <citation type="submission" date="2018-08" db="UniProtKB">
        <authorList>
            <consortium name="EnsemblPlants"/>
        </authorList>
    </citation>
    <scope>IDENTIFICATION</scope>
    <source>
        <strain evidence="1">Yugu1</strain>
    </source>
</reference>
<dbReference type="EnsemblPlants" id="KQK97493">
    <property type="protein sequence ID" value="KQK97493"/>
    <property type="gene ID" value="SETIT_011426mg"/>
</dbReference>
<dbReference type="STRING" id="4555.K3YB32"/>
<dbReference type="AlphaFoldDB" id="K3YB32"/>
<evidence type="ECO:0000313" key="1">
    <source>
        <dbReference type="EnsemblPlants" id="KQK97493"/>
    </source>
</evidence>